<comment type="similarity">
    <text evidence="1">Belongs to the bacterial solute-binding protein 5 family.</text>
</comment>
<dbReference type="PIRSF" id="PIRSF002741">
    <property type="entry name" value="MppA"/>
    <property type="match status" value="1"/>
</dbReference>
<keyword evidence="3 4" id="KW-0732">Signal</keyword>
<feature type="chain" id="PRO_5047525931" evidence="4">
    <location>
        <begin position="31"/>
        <end position="521"/>
    </location>
</feature>
<feature type="domain" description="Solute-binding protein family 5" evidence="5">
    <location>
        <begin position="75"/>
        <end position="435"/>
    </location>
</feature>
<comment type="caution">
    <text evidence="6">The sequence shown here is derived from an EMBL/GenBank/DDBJ whole genome shotgun (WGS) entry which is preliminary data.</text>
</comment>
<evidence type="ECO:0000313" key="6">
    <source>
        <dbReference type="EMBL" id="MBM6913237.1"/>
    </source>
</evidence>
<dbReference type="Proteomes" id="UP000707138">
    <property type="component" value="Unassembled WGS sequence"/>
</dbReference>
<evidence type="ECO:0000256" key="2">
    <source>
        <dbReference type="ARBA" id="ARBA00022448"/>
    </source>
</evidence>
<dbReference type="Gene3D" id="3.40.190.10">
    <property type="entry name" value="Periplasmic binding protein-like II"/>
    <property type="match status" value="1"/>
</dbReference>
<feature type="signal peptide" evidence="4">
    <location>
        <begin position="1"/>
        <end position="30"/>
    </location>
</feature>
<dbReference type="RefSeq" id="WP_205088195.1">
    <property type="nucleotide sequence ID" value="NZ_JACJLA010000015.1"/>
</dbReference>
<evidence type="ECO:0000313" key="7">
    <source>
        <dbReference type="Proteomes" id="UP000707138"/>
    </source>
</evidence>
<keyword evidence="7" id="KW-1185">Reference proteome</keyword>
<dbReference type="PANTHER" id="PTHR30290">
    <property type="entry name" value="PERIPLASMIC BINDING COMPONENT OF ABC TRANSPORTER"/>
    <property type="match status" value="1"/>
</dbReference>
<dbReference type="InterPro" id="IPR000914">
    <property type="entry name" value="SBP_5_dom"/>
</dbReference>
<evidence type="ECO:0000256" key="1">
    <source>
        <dbReference type="ARBA" id="ARBA00005695"/>
    </source>
</evidence>
<dbReference type="SUPFAM" id="SSF53850">
    <property type="entry name" value="Periplasmic binding protein-like II"/>
    <property type="match status" value="1"/>
</dbReference>
<organism evidence="6 7">
    <name type="scientific">Veillonella magna</name>
    <dbReference type="NCBI Taxonomy" id="464322"/>
    <lineage>
        <taxon>Bacteria</taxon>
        <taxon>Bacillati</taxon>
        <taxon>Bacillota</taxon>
        <taxon>Negativicutes</taxon>
        <taxon>Veillonellales</taxon>
        <taxon>Veillonellaceae</taxon>
        <taxon>Veillonella</taxon>
    </lineage>
</organism>
<evidence type="ECO:0000256" key="3">
    <source>
        <dbReference type="ARBA" id="ARBA00022729"/>
    </source>
</evidence>
<dbReference type="Gene3D" id="3.90.76.10">
    <property type="entry name" value="Dipeptide-binding Protein, Domain 1"/>
    <property type="match status" value="1"/>
</dbReference>
<reference evidence="6 7" key="1">
    <citation type="journal article" date="2021" name="Sci. Rep.">
        <title>The distribution of antibiotic resistance genes in chicken gut microbiota commensals.</title>
        <authorList>
            <person name="Juricova H."/>
            <person name="Matiasovicova J."/>
            <person name="Kubasova T."/>
            <person name="Cejkova D."/>
            <person name="Rychlik I."/>
        </authorList>
    </citation>
    <scope>NUCLEOTIDE SEQUENCE [LARGE SCALE GENOMIC DNA]</scope>
    <source>
        <strain evidence="6 7">An537</strain>
    </source>
</reference>
<name>A0ABS2GHD6_9FIRM</name>
<dbReference type="Gene3D" id="3.10.105.10">
    <property type="entry name" value="Dipeptide-binding Protein, Domain 3"/>
    <property type="match status" value="1"/>
</dbReference>
<evidence type="ECO:0000259" key="5">
    <source>
        <dbReference type="Pfam" id="PF00496"/>
    </source>
</evidence>
<sequence length="521" mass="58463">MQLSHHLRRLALTLTTVACLALMVGCGSQAGTDTNSKTLTFASTDYTTINPILNTHDELPDIIFSGLMKYNGHGEPVPDLATDYQFDEATLTYTFHLRKGVTWHDGTPFTAADVKFTLDQLTKNTNLEASIRDNYKEIKDVIVVDDNTVQIVLSRPNAAMLNYLTIGLLPKHLLEGKDIMTDDFNRHPIGTGRYKFISWDKGQSIVVSKNETYYDQVPHIDKIIFKIILDENAKATQVKSGGVDIAWLNAHNTEAFRGNDKFTVYDFKTADYRGIAPNFDNAFWKKHPELVSILGYAIDKKAIIASVLNNQGSVAYSPLQQNAAYNDPTVPHRDYNPTYVKDALAQAGWHRGTDGIYEKNGEKLAFSVDVREYETERVDMAKVIASQLKEEGIDMRVHIVSKFDWKHNESIMIGQAAPFDPDNGTYDLFYTNGSGNYTHYSNATVDAALAKARATYDPAQRKLAYDEFQQAFAAHPAYIMIAYLDGNYVTSKKITGPSTERVLGHHATGVMWNIETWDIQQ</sequence>
<dbReference type="InterPro" id="IPR030678">
    <property type="entry name" value="Peptide/Ni-bd"/>
</dbReference>
<proteinExistence type="inferred from homology"/>
<dbReference type="PANTHER" id="PTHR30290:SF9">
    <property type="entry name" value="OLIGOPEPTIDE-BINDING PROTEIN APPA"/>
    <property type="match status" value="1"/>
</dbReference>
<protein>
    <submittedName>
        <fullName evidence="6">ABC transporter substrate-binding protein</fullName>
    </submittedName>
</protein>
<evidence type="ECO:0000256" key="4">
    <source>
        <dbReference type="SAM" id="SignalP"/>
    </source>
</evidence>
<dbReference type="Pfam" id="PF00496">
    <property type="entry name" value="SBP_bac_5"/>
    <property type="match status" value="1"/>
</dbReference>
<dbReference type="EMBL" id="JACJLA010000015">
    <property type="protein sequence ID" value="MBM6913237.1"/>
    <property type="molecule type" value="Genomic_DNA"/>
</dbReference>
<gene>
    <name evidence="6" type="ORF">H6A01_07880</name>
</gene>
<accession>A0ABS2GHD6</accession>
<keyword evidence="2" id="KW-0813">Transport</keyword>
<dbReference type="InterPro" id="IPR039424">
    <property type="entry name" value="SBP_5"/>
</dbReference>